<dbReference type="CDD" id="cd04433">
    <property type="entry name" value="AFD_class_I"/>
    <property type="match status" value="1"/>
</dbReference>
<name>A0A3N1GYV3_9PSEU</name>
<dbReference type="InterPro" id="IPR045851">
    <property type="entry name" value="AMP-bd_C_sf"/>
</dbReference>
<dbReference type="PANTHER" id="PTHR43201:SF32">
    <property type="entry name" value="2-SUCCINYLBENZOATE--COA LIGASE, CHLOROPLASTIC_PEROXISOMAL"/>
    <property type="match status" value="1"/>
</dbReference>
<feature type="domain" description="AMP-dependent synthetase/ligase" evidence="1">
    <location>
        <begin position="125"/>
        <end position="336"/>
    </location>
</feature>
<organism evidence="3 4">
    <name type="scientific">Saccharothrix texasensis</name>
    <dbReference type="NCBI Taxonomy" id="103734"/>
    <lineage>
        <taxon>Bacteria</taxon>
        <taxon>Bacillati</taxon>
        <taxon>Actinomycetota</taxon>
        <taxon>Actinomycetes</taxon>
        <taxon>Pseudonocardiales</taxon>
        <taxon>Pseudonocardiaceae</taxon>
        <taxon>Saccharothrix</taxon>
    </lineage>
</organism>
<evidence type="ECO:0000259" key="1">
    <source>
        <dbReference type="Pfam" id="PF00501"/>
    </source>
</evidence>
<evidence type="ECO:0000259" key="2">
    <source>
        <dbReference type="Pfam" id="PF13193"/>
    </source>
</evidence>
<accession>A0A3N1GYV3</accession>
<dbReference type="Pfam" id="PF13193">
    <property type="entry name" value="AMP-binding_C"/>
    <property type="match status" value="1"/>
</dbReference>
<dbReference type="Proteomes" id="UP000268727">
    <property type="component" value="Unassembled WGS sequence"/>
</dbReference>
<sequence length="504" mass="52817">MTWTSSTGVVLRDLVPAALRRSWVAAGHCPDRDLYSLFRERVAAHPGRPAVIDSAGSVDYAWVDRAVRWQARSLRGHGPSDIIGIRVPNGREGVVAELAVAAVGGVAVHLPDGGPPVTGTGSPVVGTVITDVSDALAAASDPAREAPRWAPVAVDPEAPARILVSSGSESAPKLVAYSHNAFAGGRANYVRAVHGGTAVPRDLVLVPLASAFGSFGAAITLCRWGGTVLLMRRFDAAAALRVVAEHRPTHVFGVPTMLRRMAALASAADTSSVRAVVSSGDVLTPEALAATRSAFDCPVINVYGSSDGVNCHTSTPEHGVGRPDPAVTDIRVVDGEICALGPMTPLCYVDAPELDRRHRLPGGWVRTGDEGFFDDGGTLHVVRRLKRVVIRGGYTISPAEVERALDGHPEVAEVACVPVPDPDLGERLCACVAVRPGRPAPSLGQLTAFLSDRGLSRRKLPEHLVVLPELPLGRTGKVCLPTVTRLAAERHAGGRGDLTGGGRW</sequence>
<keyword evidence="4" id="KW-1185">Reference proteome</keyword>
<feature type="domain" description="AMP-binding enzyme C-terminal" evidence="2">
    <location>
        <begin position="400"/>
        <end position="477"/>
    </location>
</feature>
<protein>
    <submittedName>
        <fullName evidence="3">Acyl-CoA synthetase (AMP-forming)/AMP-acid ligase II</fullName>
    </submittedName>
</protein>
<dbReference type="PANTHER" id="PTHR43201">
    <property type="entry name" value="ACYL-COA SYNTHETASE"/>
    <property type="match status" value="1"/>
</dbReference>
<dbReference type="GO" id="GO:0031956">
    <property type="term" value="F:medium-chain fatty acid-CoA ligase activity"/>
    <property type="evidence" value="ECO:0007669"/>
    <property type="project" value="TreeGrafter"/>
</dbReference>
<keyword evidence="3" id="KW-0436">Ligase</keyword>
<dbReference type="OrthoDB" id="4507402at2"/>
<gene>
    <name evidence="3" type="ORF">EDD40_0683</name>
</gene>
<dbReference type="Pfam" id="PF00501">
    <property type="entry name" value="AMP-binding"/>
    <property type="match status" value="2"/>
</dbReference>
<reference evidence="3 4" key="1">
    <citation type="submission" date="2018-11" db="EMBL/GenBank/DDBJ databases">
        <title>Sequencing the genomes of 1000 actinobacteria strains.</title>
        <authorList>
            <person name="Klenk H.-P."/>
        </authorList>
    </citation>
    <scope>NUCLEOTIDE SEQUENCE [LARGE SCALE GENOMIC DNA]</scope>
    <source>
        <strain evidence="3 4">DSM 44231</strain>
    </source>
</reference>
<dbReference type="AlphaFoldDB" id="A0A3N1GYV3"/>
<dbReference type="RefSeq" id="WP_123741596.1">
    <property type="nucleotide sequence ID" value="NZ_RJKM01000001.1"/>
</dbReference>
<dbReference type="Gene3D" id="3.40.50.12780">
    <property type="entry name" value="N-terminal domain of ligase-like"/>
    <property type="match status" value="1"/>
</dbReference>
<feature type="domain" description="AMP-dependent synthetase/ligase" evidence="1">
    <location>
        <begin position="38"/>
        <end position="112"/>
    </location>
</feature>
<comment type="caution">
    <text evidence="3">The sequence shown here is derived from an EMBL/GenBank/DDBJ whole genome shotgun (WGS) entry which is preliminary data.</text>
</comment>
<proteinExistence type="predicted"/>
<dbReference type="InterPro" id="IPR000873">
    <property type="entry name" value="AMP-dep_synth/lig_dom"/>
</dbReference>
<dbReference type="InterPro" id="IPR025110">
    <property type="entry name" value="AMP-bd_C"/>
</dbReference>
<dbReference type="InterPro" id="IPR042099">
    <property type="entry name" value="ANL_N_sf"/>
</dbReference>
<dbReference type="GO" id="GO:0006631">
    <property type="term" value="P:fatty acid metabolic process"/>
    <property type="evidence" value="ECO:0007669"/>
    <property type="project" value="TreeGrafter"/>
</dbReference>
<dbReference type="Gene3D" id="3.30.300.30">
    <property type="match status" value="1"/>
</dbReference>
<dbReference type="EMBL" id="RJKM01000001">
    <property type="protein sequence ID" value="ROP35454.1"/>
    <property type="molecule type" value="Genomic_DNA"/>
</dbReference>
<evidence type="ECO:0000313" key="3">
    <source>
        <dbReference type="EMBL" id="ROP35454.1"/>
    </source>
</evidence>
<dbReference type="SUPFAM" id="SSF56801">
    <property type="entry name" value="Acetyl-CoA synthetase-like"/>
    <property type="match status" value="1"/>
</dbReference>
<evidence type="ECO:0000313" key="4">
    <source>
        <dbReference type="Proteomes" id="UP000268727"/>
    </source>
</evidence>